<protein>
    <recommendedName>
        <fullName evidence="3">Helix-turn-helix domain-containing protein</fullName>
    </recommendedName>
</protein>
<dbReference type="Proteomes" id="UP000681162">
    <property type="component" value="Unassembled WGS sequence"/>
</dbReference>
<dbReference type="AlphaFoldDB" id="A0A919XRT2"/>
<gene>
    <name evidence="1" type="ORF">J41TS12_03880</name>
</gene>
<dbReference type="EMBL" id="BORR01000001">
    <property type="protein sequence ID" value="GIO35527.1"/>
    <property type="molecule type" value="Genomic_DNA"/>
</dbReference>
<proteinExistence type="predicted"/>
<dbReference type="Pfam" id="PF13730">
    <property type="entry name" value="HTH_36"/>
    <property type="match status" value="1"/>
</dbReference>
<evidence type="ECO:0008006" key="3">
    <source>
        <dbReference type="Google" id="ProtNLM"/>
    </source>
</evidence>
<dbReference type="RefSeq" id="WP_212937936.1">
    <property type="nucleotide sequence ID" value="NZ_BORR01000001.1"/>
</dbReference>
<dbReference type="SUPFAM" id="SSF46785">
    <property type="entry name" value="Winged helix' DNA-binding domain"/>
    <property type="match status" value="1"/>
</dbReference>
<dbReference type="InterPro" id="IPR036390">
    <property type="entry name" value="WH_DNA-bd_sf"/>
</dbReference>
<dbReference type="InterPro" id="IPR036388">
    <property type="entry name" value="WH-like_DNA-bd_sf"/>
</dbReference>
<evidence type="ECO:0000313" key="2">
    <source>
        <dbReference type="Proteomes" id="UP000681162"/>
    </source>
</evidence>
<keyword evidence="2" id="KW-1185">Reference proteome</keyword>
<accession>A0A919XRT2</accession>
<comment type="caution">
    <text evidence="1">The sequence shown here is derived from an EMBL/GenBank/DDBJ whole genome shotgun (WGS) entry which is preliminary data.</text>
</comment>
<reference evidence="1 2" key="1">
    <citation type="submission" date="2021-03" db="EMBL/GenBank/DDBJ databases">
        <title>Antimicrobial resistance genes in bacteria isolated from Japanese honey, and their potential for conferring macrolide and lincosamide resistance in the American foulbrood pathogen Paenibacillus larvae.</title>
        <authorList>
            <person name="Okamoto M."/>
            <person name="Kumagai M."/>
            <person name="Kanamori H."/>
            <person name="Takamatsu D."/>
        </authorList>
    </citation>
    <scope>NUCLEOTIDE SEQUENCE [LARGE SCALE GENOMIC DNA]</scope>
    <source>
        <strain evidence="1 2">J41TS12</strain>
    </source>
</reference>
<sequence>MEETKLSQSVRLKKEHAIWRESLFAKKEGFFPLFSGFKEYLPKLSNGAVTLFIYIGLHSNNETGECFHSVDRIASFLKKTPRTINSYFKELEEAGLIERLQLRLNGVSHTFIRPYTEQKGD</sequence>
<dbReference type="Gene3D" id="1.10.10.10">
    <property type="entry name" value="Winged helix-like DNA-binding domain superfamily/Winged helix DNA-binding domain"/>
    <property type="match status" value="1"/>
</dbReference>
<name>A0A919XRT2_9BACL</name>
<evidence type="ECO:0000313" key="1">
    <source>
        <dbReference type="EMBL" id="GIO35527.1"/>
    </source>
</evidence>
<organism evidence="1 2">
    <name type="scientific">Paenibacillus antibioticophila</name>
    <dbReference type="NCBI Taxonomy" id="1274374"/>
    <lineage>
        <taxon>Bacteria</taxon>
        <taxon>Bacillati</taxon>
        <taxon>Bacillota</taxon>
        <taxon>Bacilli</taxon>
        <taxon>Bacillales</taxon>
        <taxon>Paenibacillaceae</taxon>
        <taxon>Paenibacillus</taxon>
    </lineage>
</organism>